<sequence>MTSGAIQYGAPFIDLAPETVAYRNTI</sequence>
<organism evidence="1 2">
    <name type="scientific">Corchorus capsularis</name>
    <name type="common">Jute</name>
    <dbReference type="NCBI Taxonomy" id="210143"/>
    <lineage>
        <taxon>Eukaryota</taxon>
        <taxon>Viridiplantae</taxon>
        <taxon>Streptophyta</taxon>
        <taxon>Embryophyta</taxon>
        <taxon>Tracheophyta</taxon>
        <taxon>Spermatophyta</taxon>
        <taxon>Magnoliopsida</taxon>
        <taxon>eudicotyledons</taxon>
        <taxon>Gunneridae</taxon>
        <taxon>Pentapetalae</taxon>
        <taxon>rosids</taxon>
        <taxon>malvids</taxon>
        <taxon>Malvales</taxon>
        <taxon>Malvaceae</taxon>
        <taxon>Grewioideae</taxon>
        <taxon>Apeibeae</taxon>
        <taxon>Corchorus</taxon>
    </lineage>
</organism>
<comment type="caution">
    <text evidence="1">The sequence shown here is derived from an EMBL/GenBank/DDBJ whole genome shotgun (WGS) entry which is preliminary data.</text>
</comment>
<name>A0A1R3G1V4_COCAP</name>
<keyword evidence="2" id="KW-1185">Reference proteome</keyword>
<evidence type="ECO:0000313" key="2">
    <source>
        <dbReference type="Proteomes" id="UP000188268"/>
    </source>
</evidence>
<dbReference type="AlphaFoldDB" id="A0A1R3G1V4"/>
<evidence type="ECO:0000313" key="1">
    <source>
        <dbReference type="EMBL" id="OMO52068.1"/>
    </source>
</evidence>
<dbReference type="Gramene" id="OMO52068">
    <property type="protein sequence ID" value="OMO52068"/>
    <property type="gene ID" value="CCACVL1_29376"/>
</dbReference>
<protein>
    <submittedName>
        <fullName evidence="1">Uncharacterized protein</fullName>
    </submittedName>
</protein>
<gene>
    <name evidence="1" type="ORF">CCACVL1_29376</name>
</gene>
<proteinExistence type="predicted"/>
<dbReference type="Proteomes" id="UP000188268">
    <property type="component" value="Unassembled WGS sequence"/>
</dbReference>
<reference evidence="1 2" key="1">
    <citation type="submission" date="2013-09" db="EMBL/GenBank/DDBJ databases">
        <title>Corchorus capsularis genome sequencing.</title>
        <authorList>
            <person name="Alam M."/>
            <person name="Haque M.S."/>
            <person name="Islam M.S."/>
            <person name="Emdad E.M."/>
            <person name="Islam M.M."/>
            <person name="Ahmed B."/>
            <person name="Halim A."/>
            <person name="Hossen Q.M.M."/>
            <person name="Hossain M.Z."/>
            <person name="Ahmed R."/>
            <person name="Khan M.M."/>
            <person name="Islam R."/>
            <person name="Rashid M.M."/>
            <person name="Khan S.A."/>
            <person name="Rahman M.S."/>
            <person name="Alam M."/>
        </authorList>
    </citation>
    <scope>NUCLEOTIDE SEQUENCE [LARGE SCALE GENOMIC DNA]</scope>
    <source>
        <strain evidence="2">cv. CVL-1</strain>
        <tissue evidence="1">Whole seedling</tissue>
    </source>
</reference>
<dbReference type="EMBL" id="AWWV01015609">
    <property type="protein sequence ID" value="OMO52068.1"/>
    <property type="molecule type" value="Genomic_DNA"/>
</dbReference>
<accession>A0A1R3G1V4</accession>